<proteinExistence type="predicted"/>
<gene>
    <name evidence="1" type="ORF">ACH4F9_07235</name>
</gene>
<comment type="caution">
    <text evidence="1">The sequence shown here is derived from an EMBL/GenBank/DDBJ whole genome shotgun (WGS) entry which is preliminary data.</text>
</comment>
<dbReference type="EMBL" id="JBIRGQ010000001">
    <property type="protein sequence ID" value="MFH8544787.1"/>
    <property type="molecule type" value="Genomic_DNA"/>
</dbReference>
<accession>A0ABW7QJ12</accession>
<reference evidence="1 2" key="1">
    <citation type="submission" date="2024-10" db="EMBL/GenBank/DDBJ databases">
        <title>The Natural Products Discovery Center: Release of the First 8490 Sequenced Strains for Exploring Actinobacteria Biosynthetic Diversity.</title>
        <authorList>
            <person name="Kalkreuter E."/>
            <person name="Kautsar S.A."/>
            <person name="Yang D."/>
            <person name="Bader C.D."/>
            <person name="Teijaro C.N."/>
            <person name="Fluegel L."/>
            <person name="Davis C.M."/>
            <person name="Simpson J.R."/>
            <person name="Lauterbach L."/>
            <person name="Steele A.D."/>
            <person name="Gui C."/>
            <person name="Meng S."/>
            <person name="Li G."/>
            <person name="Viehrig K."/>
            <person name="Ye F."/>
            <person name="Su P."/>
            <person name="Kiefer A.F."/>
            <person name="Nichols A."/>
            <person name="Cepeda A.J."/>
            <person name="Yan W."/>
            <person name="Fan B."/>
            <person name="Jiang Y."/>
            <person name="Adhikari A."/>
            <person name="Zheng C.-J."/>
            <person name="Schuster L."/>
            <person name="Cowan T.M."/>
            <person name="Smanski M.J."/>
            <person name="Chevrette M.G."/>
            <person name="De Carvalho L.P.S."/>
            <person name="Shen B."/>
        </authorList>
    </citation>
    <scope>NUCLEOTIDE SEQUENCE [LARGE SCALE GENOMIC DNA]</scope>
    <source>
        <strain evidence="1 2">NPDC017990</strain>
    </source>
</reference>
<keyword evidence="2" id="KW-1185">Reference proteome</keyword>
<sequence>MSGDGAGIRRGEMAGDRFTQIANALFRDRRISLAFSLIATGIPPVESP</sequence>
<name>A0ABW7QJ12_9ACTN</name>
<protein>
    <submittedName>
        <fullName evidence="1">Uncharacterized protein</fullName>
    </submittedName>
</protein>
<organism evidence="1 2">
    <name type="scientific">Streptomyces longisporoflavus</name>
    <dbReference type="NCBI Taxonomy" id="28044"/>
    <lineage>
        <taxon>Bacteria</taxon>
        <taxon>Bacillati</taxon>
        <taxon>Actinomycetota</taxon>
        <taxon>Actinomycetes</taxon>
        <taxon>Kitasatosporales</taxon>
        <taxon>Streptomycetaceae</taxon>
        <taxon>Streptomyces</taxon>
    </lineage>
</organism>
<evidence type="ECO:0000313" key="2">
    <source>
        <dbReference type="Proteomes" id="UP001610818"/>
    </source>
</evidence>
<dbReference type="Proteomes" id="UP001610818">
    <property type="component" value="Unassembled WGS sequence"/>
</dbReference>
<dbReference type="RefSeq" id="WP_397708933.1">
    <property type="nucleotide sequence ID" value="NZ_JBIRGN010000001.1"/>
</dbReference>
<evidence type="ECO:0000313" key="1">
    <source>
        <dbReference type="EMBL" id="MFH8544787.1"/>
    </source>
</evidence>